<gene>
    <name evidence="4" type="ORF">E4O92_05945</name>
</gene>
<dbReference type="GO" id="GO:0043565">
    <property type="term" value="F:sequence-specific DNA binding"/>
    <property type="evidence" value="ECO:0007669"/>
    <property type="project" value="InterPro"/>
</dbReference>
<dbReference type="Proteomes" id="UP000297258">
    <property type="component" value="Unassembled WGS sequence"/>
</dbReference>
<dbReference type="PRINTS" id="PR01590">
    <property type="entry name" value="HTHFIS"/>
</dbReference>
<dbReference type="SUPFAM" id="SSF52172">
    <property type="entry name" value="CheY-like"/>
    <property type="match status" value="1"/>
</dbReference>
<dbReference type="SMART" id="SM00448">
    <property type="entry name" value="REC"/>
    <property type="match status" value="1"/>
</dbReference>
<dbReference type="Gene3D" id="3.40.50.2300">
    <property type="match status" value="1"/>
</dbReference>
<dbReference type="PANTHER" id="PTHR44591:SF3">
    <property type="entry name" value="RESPONSE REGULATORY DOMAIN-CONTAINING PROTEIN"/>
    <property type="match status" value="1"/>
</dbReference>
<dbReference type="Pfam" id="PF02954">
    <property type="entry name" value="HTH_8"/>
    <property type="match status" value="1"/>
</dbReference>
<dbReference type="PANTHER" id="PTHR44591">
    <property type="entry name" value="STRESS RESPONSE REGULATOR PROTEIN 1"/>
    <property type="match status" value="1"/>
</dbReference>
<dbReference type="InterPro" id="IPR009057">
    <property type="entry name" value="Homeodomain-like_sf"/>
</dbReference>
<feature type="modified residue" description="4-aspartylphosphate" evidence="2">
    <location>
        <position position="55"/>
    </location>
</feature>
<keyword evidence="5" id="KW-1185">Reference proteome</keyword>
<dbReference type="Pfam" id="PF00072">
    <property type="entry name" value="Response_reg"/>
    <property type="match status" value="1"/>
</dbReference>
<keyword evidence="1 2" id="KW-0597">Phosphoprotein</keyword>
<dbReference type="GO" id="GO:0000160">
    <property type="term" value="P:phosphorelay signal transduction system"/>
    <property type="evidence" value="ECO:0007669"/>
    <property type="project" value="InterPro"/>
</dbReference>
<organism evidence="4 5">
    <name type="scientific">Massilia horti</name>
    <dbReference type="NCBI Taxonomy" id="2562153"/>
    <lineage>
        <taxon>Bacteria</taxon>
        <taxon>Pseudomonadati</taxon>
        <taxon>Pseudomonadota</taxon>
        <taxon>Betaproteobacteria</taxon>
        <taxon>Burkholderiales</taxon>
        <taxon>Oxalobacteraceae</taxon>
        <taxon>Telluria group</taxon>
        <taxon>Massilia</taxon>
    </lineage>
</organism>
<dbReference type="EMBL" id="SPUM01000037">
    <property type="protein sequence ID" value="TFW33735.1"/>
    <property type="molecule type" value="Genomic_DNA"/>
</dbReference>
<dbReference type="SUPFAM" id="SSF46689">
    <property type="entry name" value="Homeodomain-like"/>
    <property type="match status" value="1"/>
</dbReference>
<evidence type="ECO:0000259" key="3">
    <source>
        <dbReference type="PROSITE" id="PS50110"/>
    </source>
</evidence>
<comment type="caution">
    <text evidence="4">The sequence shown here is derived from an EMBL/GenBank/DDBJ whole genome shotgun (WGS) entry which is preliminary data.</text>
</comment>
<dbReference type="RefSeq" id="WP_135188833.1">
    <property type="nucleotide sequence ID" value="NZ_SPUM01000037.1"/>
</dbReference>
<proteinExistence type="predicted"/>
<sequence>MSTSRLLLIIEDDEAFARTLTRSFERRGYQVLVAPGYDEASTLLETHSPDYAVVDLKLKGNTSGLACVQLLHQHDSEMQIVVLTGFASIATAVEAVKLGACQYLAKPSNTDDIEAAFGHVAGNTELEVTNRSTSIKTLEWEHIHAVLAETDFNISEAARRLGMHRRTLARKLEKQRVK</sequence>
<dbReference type="InterPro" id="IPR011006">
    <property type="entry name" value="CheY-like_superfamily"/>
</dbReference>
<evidence type="ECO:0000313" key="5">
    <source>
        <dbReference type="Proteomes" id="UP000297258"/>
    </source>
</evidence>
<name>A0A4Y9T6D6_9BURK</name>
<dbReference type="AlphaFoldDB" id="A0A4Y9T6D6"/>
<reference evidence="4 5" key="1">
    <citation type="submission" date="2019-03" db="EMBL/GenBank/DDBJ databases">
        <title>Draft genome of Massilia hortus sp. nov., a novel bacterial species of the Oxalobacteraceae family.</title>
        <authorList>
            <person name="Peta V."/>
            <person name="Raths R."/>
            <person name="Bucking H."/>
        </authorList>
    </citation>
    <scope>NUCLEOTIDE SEQUENCE [LARGE SCALE GENOMIC DNA]</scope>
    <source>
        <strain evidence="4 5">ONC3</strain>
    </source>
</reference>
<dbReference type="InterPro" id="IPR002197">
    <property type="entry name" value="HTH_Fis"/>
</dbReference>
<accession>A0A4Y9T6D6</accession>
<dbReference type="CDD" id="cd17563">
    <property type="entry name" value="REC_RegA-like"/>
    <property type="match status" value="1"/>
</dbReference>
<evidence type="ECO:0000313" key="4">
    <source>
        <dbReference type="EMBL" id="TFW33735.1"/>
    </source>
</evidence>
<dbReference type="Gene3D" id="1.10.10.60">
    <property type="entry name" value="Homeodomain-like"/>
    <property type="match status" value="1"/>
</dbReference>
<protein>
    <submittedName>
        <fullName evidence="4">Response regulator transcription factor</fullName>
    </submittedName>
</protein>
<dbReference type="PROSITE" id="PS50110">
    <property type="entry name" value="RESPONSE_REGULATORY"/>
    <property type="match status" value="1"/>
</dbReference>
<feature type="domain" description="Response regulatory" evidence="3">
    <location>
        <begin position="6"/>
        <end position="121"/>
    </location>
</feature>
<evidence type="ECO:0000256" key="2">
    <source>
        <dbReference type="PROSITE-ProRule" id="PRU00169"/>
    </source>
</evidence>
<dbReference type="InterPro" id="IPR001789">
    <property type="entry name" value="Sig_transdc_resp-reg_receiver"/>
</dbReference>
<dbReference type="InterPro" id="IPR050595">
    <property type="entry name" value="Bact_response_regulator"/>
</dbReference>
<dbReference type="OrthoDB" id="9802426at2"/>
<evidence type="ECO:0000256" key="1">
    <source>
        <dbReference type="ARBA" id="ARBA00022553"/>
    </source>
</evidence>